<keyword evidence="6 8" id="KW-1133">Transmembrane helix</keyword>
<evidence type="ECO:0000256" key="7">
    <source>
        <dbReference type="ARBA" id="ARBA00023136"/>
    </source>
</evidence>
<keyword evidence="10" id="KW-1185">Reference proteome</keyword>
<reference evidence="9 10" key="2">
    <citation type="journal article" date="2012" name="Stand. Genomic Sci.">
        <title>Complete genome sequence of the termite hindgut bacterium Spirochaeta coccoides type strain (SPN1(T)), reclassification in the genus Sphaerochaeta as Sphaerochaeta coccoides comb. nov. and emendations of the family Spirochaetaceae and the genus Sphaerochaeta.</title>
        <authorList>
            <person name="Abt B."/>
            <person name="Han C."/>
            <person name="Scheuner C."/>
            <person name="Lu M."/>
            <person name="Lapidus A."/>
            <person name="Nolan M."/>
            <person name="Lucas S."/>
            <person name="Hammon N."/>
            <person name="Deshpande S."/>
            <person name="Cheng J.F."/>
            <person name="Tapia R."/>
            <person name="Goodwin L.A."/>
            <person name="Pitluck S."/>
            <person name="Liolios K."/>
            <person name="Pagani I."/>
            <person name="Ivanova N."/>
            <person name="Mavromatis K."/>
            <person name="Mikhailova N."/>
            <person name="Huntemann M."/>
            <person name="Pati A."/>
            <person name="Chen A."/>
            <person name="Palaniappan K."/>
            <person name="Land M."/>
            <person name="Hauser L."/>
            <person name="Brambilla E.M."/>
            <person name="Rohde M."/>
            <person name="Spring S."/>
            <person name="Gronow S."/>
            <person name="Goker M."/>
            <person name="Woyke T."/>
            <person name="Bristow J."/>
            <person name="Eisen J.A."/>
            <person name="Markowitz V."/>
            <person name="Hugenholtz P."/>
            <person name="Kyrpides N.C."/>
            <person name="Klenk H.P."/>
            <person name="Detter J.C."/>
        </authorList>
    </citation>
    <scope>NUCLEOTIDE SEQUENCE [LARGE SCALE GENOMIC DNA]</scope>
    <source>
        <strain evidence="10">ATCC BAA-1237 / DSM 17374 / SPN1</strain>
    </source>
</reference>
<dbReference type="InterPro" id="IPR001851">
    <property type="entry name" value="ABC_transp_permease"/>
</dbReference>
<dbReference type="PANTHER" id="PTHR32196:SF21">
    <property type="entry name" value="ABC TRANSPORTER PERMEASE PROTEIN YPHD-RELATED"/>
    <property type="match status" value="1"/>
</dbReference>
<dbReference type="AlphaFoldDB" id="F4GLS1"/>
<dbReference type="Pfam" id="PF02653">
    <property type="entry name" value="BPD_transp_2"/>
    <property type="match status" value="1"/>
</dbReference>
<dbReference type="CDD" id="cd06579">
    <property type="entry name" value="TM_PBP1_transp_AraH_like"/>
    <property type="match status" value="1"/>
</dbReference>
<evidence type="ECO:0000256" key="2">
    <source>
        <dbReference type="ARBA" id="ARBA00022448"/>
    </source>
</evidence>
<feature type="transmembrane region" description="Helical" evidence="8">
    <location>
        <begin position="60"/>
        <end position="83"/>
    </location>
</feature>
<comment type="subcellular location">
    <subcellularLocation>
        <location evidence="1">Cell membrane</location>
        <topology evidence="1">Multi-pass membrane protein</topology>
    </subcellularLocation>
</comment>
<keyword evidence="2" id="KW-0813">Transport</keyword>
<dbReference type="OrthoDB" id="9815820at2"/>
<feature type="transmembrane region" description="Helical" evidence="8">
    <location>
        <begin position="21"/>
        <end position="40"/>
    </location>
</feature>
<feature type="transmembrane region" description="Helical" evidence="8">
    <location>
        <begin position="177"/>
        <end position="199"/>
    </location>
</feature>
<evidence type="ECO:0000256" key="4">
    <source>
        <dbReference type="ARBA" id="ARBA00022519"/>
    </source>
</evidence>
<gene>
    <name evidence="9" type="ordered locus">Spico_1256</name>
</gene>
<dbReference type="RefSeq" id="WP_013739860.1">
    <property type="nucleotide sequence ID" value="NC_015436.1"/>
</dbReference>
<evidence type="ECO:0000313" key="9">
    <source>
        <dbReference type="EMBL" id="AEC02465.1"/>
    </source>
</evidence>
<evidence type="ECO:0000256" key="1">
    <source>
        <dbReference type="ARBA" id="ARBA00004651"/>
    </source>
</evidence>
<dbReference type="eggNOG" id="COG1172">
    <property type="taxonomic scope" value="Bacteria"/>
</dbReference>
<feature type="transmembrane region" description="Helical" evidence="8">
    <location>
        <begin position="233"/>
        <end position="251"/>
    </location>
</feature>
<dbReference type="GO" id="GO:0005886">
    <property type="term" value="C:plasma membrane"/>
    <property type="evidence" value="ECO:0007669"/>
    <property type="project" value="UniProtKB-SubCell"/>
</dbReference>
<reference evidence="10" key="1">
    <citation type="submission" date="2011-04" db="EMBL/GenBank/DDBJ databases">
        <title>The complete genome of Spirochaeta coccoides DSM 17374.</title>
        <authorList>
            <person name="Lucas S."/>
            <person name="Copeland A."/>
            <person name="Lapidus A."/>
            <person name="Bruce D."/>
            <person name="Goodwin L."/>
            <person name="Pitluck S."/>
            <person name="Peters L."/>
            <person name="Kyrpides N."/>
            <person name="Mavromatis K."/>
            <person name="Pagani I."/>
            <person name="Ivanova N."/>
            <person name="Ovchinnikova G."/>
            <person name="Lu M."/>
            <person name="Detter J.C."/>
            <person name="Tapia R."/>
            <person name="Han C."/>
            <person name="Land M."/>
            <person name="Hauser L."/>
            <person name="Markowitz V."/>
            <person name="Cheng J.-F."/>
            <person name="Hugenholtz P."/>
            <person name="Woyke T."/>
            <person name="Wu D."/>
            <person name="Spring S."/>
            <person name="Schroeder M."/>
            <person name="Brambilla E."/>
            <person name="Klenk H.-P."/>
            <person name="Eisen J.A."/>
        </authorList>
    </citation>
    <scope>NUCLEOTIDE SEQUENCE [LARGE SCALE GENOMIC DNA]</scope>
    <source>
        <strain evidence="10">ATCC BAA-1237 / DSM 17374 / SPN1</strain>
    </source>
</reference>
<dbReference type="PANTHER" id="PTHR32196">
    <property type="entry name" value="ABC TRANSPORTER PERMEASE PROTEIN YPHD-RELATED-RELATED"/>
    <property type="match status" value="1"/>
</dbReference>
<sequence length="351" mass="38273">MMQGTGIVSWMGRLHAKDRHISRLVIFTVLWMLFMAITRFNRFYTVLNFQTMASQFPEFGIMSLGVMLCMISGGIDLSAVSIANFSSILMARVLLSLTTETGLLPIYAIPLVLVLAALVGAAWGIFNGILVSKFKIPPILATMGTGELVRGLCVAMTNGNAVSRFSRIYAQTITGRLFGLVPVQLVFFMVMVVLVWVLLSKTVFGTKLYMLGTSTTAAEYSGLKVDTLLIKTYMLSGLCAAIGGMIMLANYNSARADYGTVYTLQCILIVVLGGVSPNGGKGRIGGVVLAIILLRMLETGINRFPNISSYYILLIWGGVLISVMVLNHFTESSTTRMFKKALKVGRHKDSR</sequence>
<dbReference type="EMBL" id="CP002659">
    <property type="protein sequence ID" value="AEC02465.1"/>
    <property type="molecule type" value="Genomic_DNA"/>
</dbReference>
<protein>
    <submittedName>
        <fullName evidence="9">Inner-membrane translocator</fullName>
    </submittedName>
</protein>
<dbReference type="Proteomes" id="UP000007939">
    <property type="component" value="Chromosome"/>
</dbReference>
<feature type="transmembrane region" description="Helical" evidence="8">
    <location>
        <begin position="104"/>
        <end position="126"/>
    </location>
</feature>
<feature type="transmembrane region" description="Helical" evidence="8">
    <location>
        <begin position="310"/>
        <end position="329"/>
    </location>
</feature>
<keyword evidence="3" id="KW-1003">Cell membrane</keyword>
<dbReference type="STRING" id="760011.Spico_1256"/>
<dbReference type="GO" id="GO:0022857">
    <property type="term" value="F:transmembrane transporter activity"/>
    <property type="evidence" value="ECO:0007669"/>
    <property type="project" value="InterPro"/>
</dbReference>
<keyword evidence="5 8" id="KW-0812">Transmembrane</keyword>
<proteinExistence type="predicted"/>
<evidence type="ECO:0000256" key="8">
    <source>
        <dbReference type="SAM" id="Phobius"/>
    </source>
</evidence>
<evidence type="ECO:0000256" key="6">
    <source>
        <dbReference type="ARBA" id="ARBA00022989"/>
    </source>
</evidence>
<evidence type="ECO:0000256" key="3">
    <source>
        <dbReference type="ARBA" id="ARBA00022475"/>
    </source>
</evidence>
<keyword evidence="7 8" id="KW-0472">Membrane</keyword>
<name>F4GLS1_PARC1</name>
<dbReference type="KEGG" id="scc:Spico_1256"/>
<evidence type="ECO:0000256" key="5">
    <source>
        <dbReference type="ARBA" id="ARBA00022692"/>
    </source>
</evidence>
<accession>F4GLS1</accession>
<organism evidence="9 10">
    <name type="scientific">Parasphaerochaeta coccoides (strain ATCC BAA-1237 / DSM 17374 / SPN1)</name>
    <name type="common">Sphaerochaeta coccoides</name>
    <dbReference type="NCBI Taxonomy" id="760011"/>
    <lineage>
        <taxon>Bacteria</taxon>
        <taxon>Pseudomonadati</taxon>
        <taxon>Spirochaetota</taxon>
        <taxon>Spirochaetia</taxon>
        <taxon>Spirochaetales</taxon>
        <taxon>Sphaerochaetaceae</taxon>
        <taxon>Parasphaerochaeta</taxon>
    </lineage>
</organism>
<feature type="transmembrane region" description="Helical" evidence="8">
    <location>
        <begin position="258"/>
        <end position="276"/>
    </location>
</feature>
<feature type="transmembrane region" description="Helical" evidence="8">
    <location>
        <begin position="138"/>
        <end position="156"/>
    </location>
</feature>
<evidence type="ECO:0000313" key="10">
    <source>
        <dbReference type="Proteomes" id="UP000007939"/>
    </source>
</evidence>
<keyword evidence="4" id="KW-0997">Cell inner membrane</keyword>
<dbReference type="HOGENOM" id="CLU_028880_0_0_12"/>